<dbReference type="AlphaFoldDB" id="A0A1H7B0S6"/>
<dbReference type="RefSeq" id="WP_090342061.1">
    <property type="nucleotide sequence ID" value="NZ_FNXY01000012.1"/>
</dbReference>
<evidence type="ECO:0000256" key="3">
    <source>
        <dbReference type="ARBA" id="ARBA00022833"/>
    </source>
</evidence>
<dbReference type="PANTHER" id="PTHR30313:SF2">
    <property type="entry name" value="DNA PRIMASE"/>
    <property type="match status" value="1"/>
</dbReference>
<dbReference type="GO" id="GO:0003677">
    <property type="term" value="F:DNA binding"/>
    <property type="evidence" value="ECO:0007669"/>
    <property type="project" value="InterPro"/>
</dbReference>
<keyword evidence="6" id="KW-1185">Reference proteome</keyword>
<protein>
    <submittedName>
        <fullName evidence="5">CHC2 zinc finger</fullName>
    </submittedName>
</protein>
<keyword evidence="1" id="KW-0479">Metal-binding</keyword>
<dbReference type="Gene3D" id="3.90.580.10">
    <property type="entry name" value="Zinc finger, CHC2-type domain"/>
    <property type="match status" value="1"/>
</dbReference>
<dbReference type="GO" id="GO:0005737">
    <property type="term" value="C:cytoplasm"/>
    <property type="evidence" value="ECO:0007669"/>
    <property type="project" value="TreeGrafter"/>
</dbReference>
<dbReference type="STRING" id="408657.SAMN04487995_6036"/>
<dbReference type="Gene3D" id="3.40.1360.10">
    <property type="match status" value="1"/>
</dbReference>
<dbReference type="GO" id="GO:0003899">
    <property type="term" value="F:DNA-directed RNA polymerase activity"/>
    <property type="evidence" value="ECO:0007669"/>
    <property type="project" value="InterPro"/>
</dbReference>
<dbReference type="Pfam" id="PF13155">
    <property type="entry name" value="Toprim_2"/>
    <property type="match status" value="1"/>
</dbReference>
<evidence type="ECO:0000313" key="6">
    <source>
        <dbReference type="Proteomes" id="UP000199532"/>
    </source>
</evidence>
<name>A0A1H7B0S6_9BACT</name>
<evidence type="ECO:0000313" key="5">
    <source>
        <dbReference type="EMBL" id="SEJ71108.1"/>
    </source>
</evidence>
<dbReference type="PANTHER" id="PTHR30313">
    <property type="entry name" value="DNA PRIMASE"/>
    <property type="match status" value="1"/>
</dbReference>
<dbReference type="Proteomes" id="UP000199532">
    <property type="component" value="Unassembled WGS sequence"/>
</dbReference>
<keyword evidence="3" id="KW-0862">Zinc</keyword>
<accession>A0A1H7B0S6</accession>
<feature type="domain" description="Zinc finger CHC2-type" evidence="4">
    <location>
        <begin position="42"/>
        <end position="87"/>
    </location>
</feature>
<evidence type="ECO:0000259" key="4">
    <source>
        <dbReference type="SMART" id="SM00400"/>
    </source>
</evidence>
<proteinExistence type="predicted"/>
<organism evidence="5 6">
    <name type="scientific">Dyadobacter koreensis</name>
    <dbReference type="NCBI Taxonomy" id="408657"/>
    <lineage>
        <taxon>Bacteria</taxon>
        <taxon>Pseudomonadati</taxon>
        <taxon>Bacteroidota</taxon>
        <taxon>Cytophagia</taxon>
        <taxon>Cytophagales</taxon>
        <taxon>Spirosomataceae</taxon>
        <taxon>Dyadobacter</taxon>
    </lineage>
</organism>
<reference evidence="5 6" key="1">
    <citation type="submission" date="2016-10" db="EMBL/GenBank/DDBJ databases">
        <authorList>
            <person name="de Groot N.N."/>
        </authorList>
    </citation>
    <scope>NUCLEOTIDE SEQUENCE [LARGE SCALE GENOMIC DNA]</scope>
    <source>
        <strain evidence="5 6">DSM 19938</strain>
    </source>
</reference>
<dbReference type="SUPFAM" id="SSF57783">
    <property type="entry name" value="Zinc beta-ribbon"/>
    <property type="match status" value="1"/>
</dbReference>
<sequence>MLSSQQIEKLKAIPITQYLASIGHYPDKEAGKELQYYSPIRNESTPSFFVNPDKNVFHDFGGERGDVIRLVGLINKSGFVESCQKLQAWGPGELAPLSGSRQQQITSGSGGIQLIKAIPLQNNALSRYAENRRIPFLLAAKYCKEVHYTNKEQKYYALGFESDKGGYELRNNINGKDFKSCISPKGITSFLVPGSTSVSVFEGFFDFLSALVYFNVQASKNSVVVLNSTSNLNAAIETLSKYTNIYSYLDNDKGGVGALDQLKKQGLPVIDKSNIYAGYKDFSEMICRLK</sequence>
<dbReference type="InterPro" id="IPR050219">
    <property type="entry name" value="DnaG_primase"/>
</dbReference>
<dbReference type="Pfam" id="PF01807">
    <property type="entry name" value="Zn_ribbon_DnaG"/>
    <property type="match status" value="1"/>
</dbReference>
<evidence type="ECO:0000256" key="1">
    <source>
        <dbReference type="ARBA" id="ARBA00022723"/>
    </source>
</evidence>
<dbReference type="EMBL" id="FNXY01000012">
    <property type="protein sequence ID" value="SEJ71108.1"/>
    <property type="molecule type" value="Genomic_DNA"/>
</dbReference>
<dbReference type="InterPro" id="IPR002694">
    <property type="entry name" value="Znf_CHC2"/>
</dbReference>
<dbReference type="GO" id="GO:0008270">
    <property type="term" value="F:zinc ion binding"/>
    <property type="evidence" value="ECO:0007669"/>
    <property type="project" value="UniProtKB-KW"/>
</dbReference>
<keyword evidence="2" id="KW-0863">Zinc-finger</keyword>
<gene>
    <name evidence="5" type="ORF">SAMN04487995_6036</name>
</gene>
<dbReference type="OrthoDB" id="8536512at2"/>
<evidence type="ECO:0000256" key="2">
    <source>
        <dbReference type="ARBA" id="ARBA00022771"/>
    </source>
</evidence>
<dbReference type="GO" id="GO:0006269">
    <property type="term" value="P:DNA replication, synthesis of primer"/>
    <property type="evidence" value="ECO:0007669"/>
    <property type="project" value="TreeGrafter"/>
</dbReference>
<dbReference type="SMART" id="SM00400">
    <property type="entry name" value="ZnF_CHCC"/>
    <property type="match status" value="1"/>
</dbReference>
<dbReference type="InterPro" id="IPR036977">
    <property type="entry name" value="DNA_primase_Znf_CHC2"/>
</dbReference>